<dbReference type="SUPFAM" id="SSF52047">
    <property type="entry name" value="RNI-like"/>
    <property type="match status" value="1"/>
</dbReference>
<protein>
    <submittedName>
        <fullName evidence="1">Uncharacterized protein</fullName>
    </submittedName>
</protein>
<keyword evidence="2" id="KW-1185">Reference proteome</keyword>
<organism evidence="1 2">
    <name type="scientific">Crepidotus variabilis</name>
    <dbReference type="NCBI Taxonomy" id="179855"/>
    <lineage>
        <taxon>Eukaryota</taxon>
        <taxon>Fungi</taxon>
        <taxon>Dikarya</taxon>
        <taxon>Basidiomycota</taxon>
        <taxon>Agaricomycotina</taxon>
        <taxon>Agaricomycetes</taxon>
        <taxon>Agaricomycetidae</taxon>
        <taxon>Agaricales</taxon>
        <taxon>Agaricineae</taxon>
        <taxon>Crepidotaceae</taxon>
        <taxon>Crepidotus</taxon>
    </lineage>
</organism>
<dbReference type="EMBL" id="MU157836">
    <property type="protein sequence ID" value="KAF9531244.1"/>
    <property type="molecule type" value="Genomic_DNA"/>
</dbReference>
<name>A0A9P6JSX4_9AGAR</name>
<dbReference type="InterPro" id="IPR032675">
    <property type="entry name" value="LRR_dom_sf"/>
</dbReference>
<dbReference type="Gene3D" id="3.80.10.10">
    <property type="entry name" value="Ribonuclease Inhibitor"/>
    <property type="match status" value="1"/>
</dbReference>
<sequence length="529" mass="60880">MDVAADTIKADRRDGLTDDSEPKTSLIFQNEDIIGVIMQHYRAMIDNNFDRSLCLVWAALTSHSFLNAGLDALWYTLDSPFPLLSLLSNFSREDSSLKGPADESDWKKFDDYACRVRIVRLWHNHVAHAGVLEQVKALHPHYILPGLQHIDLQLLTRDNIEAVKFYLSPNLTSLDIREGRDLRRLYDTSEKLQLSALLKTICTVPSIRLAKLSMTILLEHDYLDESFRQLLHLSRLKTGLSKVLLLPQILFNSQLMDLDLHLVDELQFPATFQSAPRLKRLNLIHLPLSLNLFPQSSNLLFPNLTSLKIKILELQEWAVTNHQRWTVLIFPPNLTHLEIVSNPVILDHWDAVPTLPFHTLTRNRHLKSLSIRAKIELTEIGLQHVSEEAQWESLEYLRLIAVQADLGANPLLVLGFLAQHCPKLCRLEIAIISYRPSKTPDNFQVLRSFLQSDELVPPHLQLQCLDIYMDEDYVTPLVNEEILQQAQYIHSLFPNVRQLGHLPNYKSVLVESFNSYVERKRNETRIPTP</sequence>
<dbReference type="AlphaFoldDB" id="A0A9P6JSX4"/>
<accession>A0A9P6JSX4</accession>
<proteinExistence type="predicted"/>
<gene>
    <name evidence="1" type="ORF">CPB83DRAFT_904808</name>
</gene>
<comment type="caution">
    <text evidence="1">The sequence shown here is derived from an EMBL/GenBank/DDBJ whole genome shotgun (WGS) entry which is preliminary data.</text>
</comment>
<evidence type="ECO:0000313" key="2">
    <source>
        <dbReference type="Proteomes" id="UP000807306"/>
    </source>
</evidence>
<reference evidence="1" key="1">
    <citation type="submission" date="2020-11" db="EMBL/GenBank/DDBJ databases">
        <authorList>
            <consortium name="DOE Joint Genome Institute"/>
            <person name="Ahrendt S."/>
            <person name="Riley R."/>
            <person name="Andreopoulos W."/>
            <person name="Labutti K."/>
            <person name="Pangilinan J."/>
            <person name="Ruiz-Duenas F.J."/>
            <person name="Barrasa J.M."/>
            <person name="Sanchez-Garcia M."/>
            <person name="Camarero S."/>
            <person name="Miyauchi S."/>
            <person name="Serrano A."/>
            <person name="Linde D."/>
            <person name="Babiker R."/>
            <person name="Drula E."/>
            <person name="Ayuso-Fernandez I."/>
            <person name="Pacheco R."/>
            <person name="Padilla G."/>
            <person name="Ferreira P."/>
            <person name="Barriuso J."/>
            <person name="Kellner H."/>
            <person name="Castanera R."/>
            <person name="Alfaro M."/>
            <person name="Ramirez L."/>
            <person name="Pisabarro A.G."/>
            <person name="Kuo A."/>
            <person name="Tritt A."/>
            <person name="Lipzen A."/>
            <person name="He G."/>
            <person name="Yan M."/>
            <person name="Ng V."/>
            <person name="Cullen D."/>
            <person name="Martin F."/>
            <person name="Rosso M.-N."/>
            <person name="Henrissat B."/>
            <person name="Hibbett D."/>
            <person name="Martinez A.T."/>
            <person name="Grigoriev I.V."/>
        </authorList>
    </citation>
    <scope>NUCLEOTIDE SEQUENCE</scope>
    <source>
        <strain evidence="1">CBS 506.95</strain>
    </source>
</reference>
<dbReference type="Proteomes" id="UP000807306">
    <property type="component" value="Unassembled WGS sequence"/>
</dbReference>
<evidence type="ECO:0000313" key="1">
    <source>
        <dbReference type="EMBL" id="KAF9531244.1"/>
    </source>
</evidence>